<dbReference type="Proteomes" id="UP000034588">
    <property type="component" value="Unassembled WGS sequence"/>
</dbReference>
<evidence type="ECO:0000313" key="2">
    <source>
        <dbReference type="Proteomes" id="UP000034588"/>
    </source>
</evidence>
<protein>
    <submittedName>
        <fullName evidence="1">Uncharacterized protein</fullName>
    </submittedName>
</protein>
<reference evidence="1 2" key="1">
    <citation type="journal article" date="2015" name="Nature">
        <title>rRNA introns, odd ribosomes, and small enigmatic genomes across a large radiation of phyla.</title>
        <authorList>
            <person name="Brown C.T."/>
            <person name="Hug L.A."/>
            <person name="Thomas B.C."/>
            <person name="Sharon I."/>
            <person name="Castelle C.J."/>
            <person name="Singh A."/>
            <person name="Wilkins M.J."/>
            <person name="Williams K.H."/>
            <person name="Banfield J.F."/>
        </authorList>
    </citation>
    <scope>NUCLEOTIDE SEQUENCE [LARGE SCALE GENOMIC DNA]</scope>
</reference>
<gene>
    <name evidence="1" type="ORF">UY48_C0005G0044</name>
</gene>
<dbReference type="EMBL" id="LCQD01000005">
    <property type="protein sequence ID" value="KKW13088.1"/>
    <property type="molecule type" value="Genomic_DNA"/>
</dbReference>
<proteinExistence type="predicted"/>
<sequence>MIERVSHNSDWETFEVSCDTCSYSETFEDMTWKEMIQEMKDTGWRFSKEDDEWIHRCPTCVGKRPAINSRLWRK</sequence>
<organism evidence="1 2">
    <name type="scientific">Candidatus Gottesmanbacteria bacterium GW2011_GWB1_49_7</name>
    <dbReference type="NCBI Taxonomy" id="1618448"/>
    <lineage>
        <taxon>Bacteria</taxon>
        <taxon>Candidatus Gottesmaniibacteriota</taxon>
    </lineage>
</organism>
<comment type="caution">
    <text evidence="1">The sequence shown here is derived from an EMBL/GenBank/DDBJ whole genome shotgun (WGS) entry which is preliminary data.</text>
</comment>
<dbReference type="AlphaFoldDB" id="A0A0G1W2Y5"/>
<evidence type="ECO:0000313" key="1">
    <source>
        <dbReference type="EMBL" id="KKW13088.1"/>
    </source>
</evidence>
<name>A0A0G1W2Y5_9BACT</name>
<accession>A0A0G1W2Y5</accession>